<accession>A0A1V9Y9N2</accession>
<evidence type="ECO:0000313" key="10">
    <source>
        <dbReference type="Proteomes" id="UP000243579"/>
    </source>
</evidence>
<evidence type="ECO:0000256" key="4">
    <source>
        <dbReference type="ARBA" id="ARBA00022737"/>
    </source>
</evidence>
<feature type="region of interest" description="Disordered" evidence="7">
    <location>
        <begin position="45"/>
        <end position="74"/>
    </location>
</feature>
<evidence type="ECO:0000256" key="6">
    <source>
        <dbReference type="ARBA" id="ARBA00023273"/>
    </source>
</evidence>
<feature type="region of interest" description="Disordered" evidence="7">
    <location>
        <begin position="1"/>
        <end position="26"/>
    </location>
</feature>
<dbReference type="STRING" id="1202772.A0A1V9Y9N2"/>
<name>A0A1V9Y9N2_ACHHY</name>
<feature type="compositionally biased region" description="Low complexity" evidence="7">
    <location>
        <begin position="790"/>
        <end position="804"/>
    </location>
</feature>
<proteinExistence type="predicted"/>
<dbReference type="PANTHER" id="PTHR12086">
    <property type="entry name" value="EF-HAND DOMAIN C-TERMINAL CONTAINING PROTEIN"/>
    <property type="match status" value="1"/>
</dbReference>
<dbReference type="GO" id="GO:0005929">
    <property type="term" value="C:cilium"/>
    <property type="evidence" value="ECO:0007669"/>
    <property type="project" value="UniProtKB-SubCell"/>
</dbReference>
<evidence type="ECO:0000256" key="7">
    <source>
        <dbReference type="SAM" id="MobiDB-lite"/>
    </source>
</evidence>
<dbReference type="InterPro" id="IPR040193">
    <property type="entry name" value="EFHC1/EFHC2/EFHB"/>
</dbReference>
<feature type="compositionally biased region" description="Polar residues" evidence="7">
    <location>
        <begin position="749"/>
        <end position="765"/>
    </location>
</feature>
<evidence type="ECO:0000256" key="2">
    <source>
        <dbReference type="ARBA" id="ARBA00004245"/>
    </source>
</evidence>
<feature type="compositionally biased region" description="Low complexity" evidence="7">
    <location>
        <begin position="374"/>
        <end position="388"/>
    </location>
</feature>
<keyword evidence="4" id="KW-0677">Repeat</keyword>
<dbReference type="PROSITE" id="PS51336">
    <property type="entry name" value="DM10"/>
    <property type="match status" value="3"/>
</dbReference>
<evidence type="ECO:0000256" key="1">
    <source>
        <dbReference type="ARBA" id="ARBA00004138"/>
    </source>
</evidence>
<feature type="compositionally biased region" description="Pro residues" evidence="7">
    <location>
        <begin position="48"/>
        <end position="57"/>
    </location>
</feature>
<evidence type="ECO:0000256" key="5">
    <source>
        <dbReference type="ARBA" id="ARBA00023212"/>
    </source>
</evidence>
<feature type="domain" description="DM10" evidence="8">
    <location>
        <begin position="240"/>
        <end position="341"/>
    </location>
</feature>
<evidence type="ECO:0000313" key="9">
    <source>
        <dbReference type="EMBL" id="OQR82389.1"/>
    </source>
</evidence>
<gene>
    <name evidence="9" type="ORF">ACHHYP_16133</name>
</gene>
<organism evidence="9 10">
    <name type="scientific">Achlya hypogyna</name>
    <name type="common">Oomycete</name>
    <name type="synonym">Protoachlya hypogyna</name>
    <dbReference type="NCBI Taxonomy" id="1202772"/>
    <lineage>
        <taxon>Eukaryota</taxon>
        <taxon>Sar</taxon>
        <taxon>Stramenopiles</taxon>
        <taxon>Oomycota</taxon>
        <taxon>Saprolegniomycetes</taxon>
        <taxon>Saprolegniales</taxon>
        <taxon>Achlyaceae</taxon>
        <taxon>Achlya</taxon>
    </lineage>
</organism>
<dbReference type="AlphaFoldDB" id="A0A1V9Y9N2"/>
<comment type="subcellular location">
    <subcellularLocation>
        <location evidence="1">Cell projection</location>
        <location evidence="1">Cilium</location>
    </subcellularLocation>
    <subcellularLocation>
        <location evidence="2">Cytoplasm</location>
        <location evidence="2">Cytoskeleton</location>
    </subcellularLocation>
</comment>
<keyword evidence="3" id="KW-0963">Cytoplasm</keyword>
<feature type="domain" description="DM10" evidence="8">
    <location>
        <begin position="82"/>
        <end position="193"/>
    </location>
</feature>
<feature type="region of interest" description="Disordered" evidence="7">
    <location>
        <begin position="344"/>
        <end position="388"/>
    </location>
</feature>
<reference evidence="9 10" key="1">
    <citation type="journal article" date="2014" name="Genome Biol. Evol.">
        <title>The secreted proteins of Achlya hypogyna and Thraustotheca clavata identify the ancestral oomycete secretome and reveal gene acquisitions by horizontal gene transfer.</title>
        <authorList>
            <person name="Misner I."/>
            <person name="Blouin N."/>
            <person name="Leonard G."/>
            <person name="Richards T.A."/>
            <person name="Lane C.E."/>
        </authorList>
    </citation>
    <scope>NUCLEOTIDE SEQUENCE [LARGE SCALE GENOMIC DNA]</scope>
    <source>
        <strain evidence="9 10">ATCC 48635</strain>
    </source>
</reference>
<dbReference type="Gene3D" id="2.30.29.170">
    <property type="match status" value="3"/>
</dbReference>
<dbReference type="GO" id="GO:0005856">
    <property type="term" value="C:cytoskeleton"/>
    <property type="evidence" value="ECO:0007669"/>
    <property type="project" value="UniProtKB-SubCell"/>
</dbReference>
<keyword evidence="10" id="KW-1185">Reference proteome</keyword>
<protein>
    <recommendedName>
        <fullName evidence="8">DM10 domain-containing protein</fullName>
    </recommendedName>
</protein>
<dbReference type="Pfam" id="PF06565">
    <property type="entry name" value="DM10_dom"/>
    <property type="match status" value="3"/>
</dbReference>
<dbReference type="OrthoDB" id="6360546at2759"/>
<dbReference type="InterPro" id="IPR006602">
    <property type="entry name" value="DM10_dom"/>
</dbReference>
<dbReference type="EMBL" id="JNBR01002468">
    <property type="protein sequence ID" value="OQR82389.1"/>
    <property type="molecule type" value="Genomic_DNA"/>
</dbReference>
<sequence length="1004" mass="109658">MELPRIPGLRTTHHDQIQKSHHRKSHAMARILAGAEEVFPAVRVEPPRSAPEEPPAPVATQKPVPSSRYQSSSTLPTWVTNDRQVLRFFCYFTEPAHPAPLSLGAPTQPSLVRRLVLLYYLSDASIEVTEPRIPNSGLAQGLFQKRTVLTSPETKSHFTPDDLVIGRTLTIKGQDCMLVDCDAATRDYYTQLKRPQPPPITYPDAPKKSSLEVFELVKSGPPPSRAKATAAKVQQFMQFSTQVLRFFCSWEDPHPLYPETRHFTLHYFLADDTIEVREARAARERRGSGRSFAVLLSRRSKPPRSVTPLDLRCGNDLVVFGRVFRLDDCDAFTKEYYLTTHGITQEPAPAEASTPNPADDNQATHDADDSLLGPLLAQPNARPAPRAPSAQCLRFRAKFVPTPEMPPAQAARTFIFTVHLADESLSIFEPRVPNSGLRGGKFLDRGHYKRAGPEPRYLRASDFYVGATLAMARAPSQSFILVEADEQTLAYCEAHPDVFTFADIDHVLAVAAAAVARNGADARRVCWAQRDAEGSSTRDLSGKGMEAVLRDRLRLHEALNPHEWITLYRRFVQPSSPIDDFCDALVRARASKTPGDGSLLSRLRVIPADLRRAIARLDTEASGHVSPGLLTKLLSFYELGAPEEVWAPYATPDGWVLYHRFFDDVYASDWSGEDHVPHLPRPPPLDERGPLYIPTYRSQLDTARFGVVPPAPVATARCDNQPVDSPEEEAMEATAGRLDALSVVGGPSSAPSTGQRTTSAATTPMSEKASACTPASSGRRPSLSSAPRYGSDGSSRPGSSSMQGNASRLTPTEIGSLLAGRFQTTSQQMHAQVADTVASRASSAATPERSVAAAPARQLSPEQRAALYTTTTQHMLSTGLAKARATAANTASQSQAIVNRARAQFLRRQQPPPTTTDLRSVNPALLRLFADRLRGGLYPLRKALQAQDEDGSGFVGEGAFMAALADVQATLSDDEQCRLANALFPTTTASINYKALLEVVSTTT</sequence>
<feature type="domain" description="DM10" evidence="8">
    <location>
        <begin position="389"/>
        <end position="496"/>
    </location>
</feature>
<feature type="region of interest" description="Disordered" evidence="7">
    <location>
        <begin position="830"/>
        <end position="858"/>
    </location>
</feature>
<dbReference type="SMART" id="SM00676">
    <property type="entry name" value="DM10"/>
    <property type="match status" value="3"/>
</dbReference>
<evidence type="ECO:0000259" key="8">
    <source>
        <dbReference type="PROSITE" id="PS51336"/>
    </source>
</evidence>
<feature type="region of interest" description="Disordered" evidence="7">
    <location>
        <begin position="742"/>
        <end position="808"/>
    </location>
</feature>
<keyword evidence="5" id="KW-0206">Cytoskeleton</keyword>
<dbReference type="Proteomes" id="UP000243579">
    <property type="component" value="Unassembled WGS sequence"/>
</dbReference>
<feature type="compositionally biased region" description="Polar residues" evidence="7">
    <location>
        <begin position="63"/>
        <end position="74"/>
    </location>
</feature>
<evidence type="ECO:0000256" key="3">
    <source>
        <dbReference type="ARBA" id="ARBA00022490"/>
    </source>
</evidence>
<comment type="caution">
    <text evidence="9">The sequence shown here is derived from an EMBL/GenBank/DDBJ whole genome shotgun (WGS) entry which is preliminary data.</text>
</comment>
<keyword evidence="6" id="KW-0966">Cell projection</keyword>